<organism evidence="4 5">
    <name type="scientific">Gordonia terrae</name>
    <dbReference type="NCBI Taxonomy" id="2055"/>
    <lineage>
        <taxon>Bacteria</taxon>
        <taxon>Bacillati</taxon>
        <taxon>Actinomycetota</taxon>
        <taxon>Actinomycetes</taxon>
        <taxon>Mycobacteriales</taxon>
        <taxon>Gordoniaceae</taxon>
        <taxon>Gordonia</taxon>
    </lineage>
</organism>
<dbReference type="Pfam" id="PF00196">
    <property type="entry name" value="GerE"/>
    <property type="match status" value="1"/>
</dbReference>
<reference evidence="4 5" key="1">
    <citation type="submission" date="2017-12" db="EMBL/GenBank/DDBJ databases">
        <title>Phylogenetic diversity of female urinary microbiome.</title>
        <authorList>
            <person name="Thomas-White K."/>
            <person name="Wolfe A.J."/>
        </authorList>
    </citation>
    <scope>NUCLEOTIDE SEQUENCE [LARGE SCALE GENOMIC DNA]</scope>
    <source>
        <strain evidence="4 5">UMB0777</strain>
    </source>
</reference>
<dbReference type="Pfam" id="PF01590">
    <property type="entry name" value="GAF"/>
    <property type="match status" value="1"/>
</dbReference>
<dbReference type="PRINTS" id="PR00038">
    <property type="entry name" value="HTHLUXR"/>
</dbReference>
<dbReference type="PROSITE" id="PS50043">
    <property type="entry name" value="HTH_LUXR_2"/>
    <property type="match status" value="1"/>
</dbReference>
<evidence type="ECO:0000313" key="5">
    <source>
        <dbReference type="Proteomes" id="UP000234662"/>
    </source>
</evidence>
<keyword evidence="2" id="KW-0238">DNA-binding</keyword>
<dbReference type="InterPro" id="IPR029016">
    <property type="entry name" value="GAF-like_dom_sf"/>
</dbReference>
<accession>A0A2I1R4H2</accession>
<evidence type="ECO:0000256" key="3">
    <source>
        <dbReference type="ARBA" id="ARBA00023163"/>
    </source>
</evidence>
<protein>
    <submittedName>
        <fullName evidence="4">Helix-turn-helix transcriptional regulator</fullName>
    </submittedName>
</protein>
<dbReference type="Gene3D" id="3.30.450.40">
    <property type="match status" value="1"/>
</dbReference>
<gene>
    <name evidence="4" type="ORF">CYJ73_18830</name>
</gene>
<evidence type="ECO:0000313" key="4">
    <source>
        <dbReference type="EMBL" id="PKZ63989.1"/>
    </source>
</evidence>
<dbReference type="PROSITE" id="PS00622">
    <property type="entry name" value="HTH_LUXR_1"/>
    <property type="match status" value="1"/>
</dbReference>
<name>A0A2I1R4H2_9ACTN</name>
<dbReference type="PANTHER" id="PTHR44688">
    <property type="entry name" value="DNA-BINDING TRANSCRIPTIONAL ACTIVATOR DEVR_DOSR"/>
    <property type="match status" value="1"/>
</dbReference>
<dbReference type="InterPro" id="IPR036388">
    <property type="entry name" value="WH-like_DNA-bd_sf"/>
</dbReference>
<sequence length="284" mass="31213">MNDALRPSDQDAIHAELRDLGRRTAFPVLFGGMVHRGDLKLSGLVGTRSQILRGLVIHAECGAGGRAIAEQRPVGVRNYAHSRTITHEYDHHVGTEGIQTLLAVPVVVRRETRGVLYGGLRLDSDLGDRAVEPVVAGATALAREFAMRDEVDRRVRILSATPRTAGSDPTRELRVSEAITESYLALRDIADRLGDDSLSAEIHAVEDRLRRLADPDPAPTVRLSRRESDVLAHASLGCRNAEIAERMSLSPETVKSYMRNLMAKLEVHSRHEAVVQARRLGLLP</sequence>
<evidence type="ECO:0000256" key="1">
    <source>
        <dbReference type="ARBA" id="ARBA00023015"/>
    </source>
</evidence>
<keyword evidence="3" id="KW-0804">Transcription</keyword>
<dbReference type="AlphaFoldDB" id="A0A2I1R4H2"/>
<dbReference type="InterPro" id="IPR000792">
    <property type="entry name" value="Tscrpt_reg_LuxR_C"/>
</dbReference>
<dbReference type="Proteomes" id="UP000234662">
    <property type="component" value="Unassembled WGS sequence"/>
</dbReference>
<dbReference type="PANTHER" id="PTHR44688:SF16">
    <property type="entry name" value="DNA-BINDING TRANSCRIPTIONAL ACTIVATOR DEVR_DOSR"/>
    <property type="match status" value="1"/>
</dbReference>
<keyword evidence="1" id="KW-0805">Transcription regulation</keyword>
<dbReference type="SMART" id="SM00421">
    <property type="entry name" value="HTH_LUXR"/>
    <property type="match status" value="1"/>
</dbReference>
<dbReference type="RefSeq" id="WP_101821399.1">
    <property type="nucleotide sequence ID" value="NZ_PKJC01000017.1"/>
</dbReference>
<dbReference type="InterPro" id="IPR016032">
    <property type="entry name" value="Sig_transdc_resp-reg_C-effctor"/>
</dbReference>
<dbReference type="CDD" id="cd06170">
    <property type="entry name" value="LuxR_C_like"/>
    <property type="match status" value="1"/>
</dbReference>
<dbReference type="GO" id="GO:0006355">
    <property type="term" value="P:regulation of DNA-templated transcription"/>
    <property type="evidence" value="ECO:0007669"/>
    <property type="project" value="InterPro"/>
</dbReference>
<proteinExistence type="predicted"/>
<dbReference type="SUPFAM" id="SSF55781">
    <property type="entry name" value="GAF domain-like"/>
    <property type="match status" value="1"/>
</dbReference>
<dbReference type="Gene3D" id="1.10.10.10">
    <property type="entry name" value="Winged helix-like DNA-binding domain superfamily/Winged helix DNA-binding domain"/>
    <property type="match status" value="1"/>
</dbReference>
<dbReference type="EMBL" id="PKJC01000017">
    <property type="protein sequence ID" value="PKZ63989.1"/>
    <property type="molecule type" value="Genomic_DNA"/>
</dbReference>
<dbReference type="SUPFAM" id="SSF46894">
    <property type="entry name" value="C-terminal effector domain of the bipartite response regulators"/>
    <property type="match status" value="1"/>
</dbReference>
<evidence type="ECO:0000256" key="2">
    <source>
        <dbReference type="ARBA" id="ARBA00023125"/>
    </source>
</evidence>
<dbReference type="InterPro" id="IPR003018">
    <property type="entry name" value="GAF"/>
</dbReference>
<comment type="caution">
    <text evidence="4">The sequence shown here is derived from an EMBL/GenBank/DDBJ whole genome shotgun (WGS) entry which is preliminary data.</text>
</comment>
<dbReference type="GO" id="GO:0003677">
    <property type="term" value="F:DNA binding"/>
    <property type="evidence" value="ECO:0007669"/>
    <property type="project" value="UniProtKB-KW"/>
</dbReference>